<sequence>MENLSRHLSCPQKGRESAQKPCFQPKKEDEEAKTIFVLNGLKGIIRSLRIENWKQPLKEEGRCRGRGWKEIGGMKQKEESFSDIIKGNFFPS</sequence>
<organism evidence="2 3">
    <name type="scientific">Arachis hypogaea</name>
    <name type="common">Peanut</name>
    <dbReference type="NCBI Taxonomy" id="3818"/>
    <lineage>
        <taxon>Eukaryota</taxon>
        <taxon>Viridiplantae</taxon>
        <taxon>Streptophyta</taxon>
        <taxon>Embryophyta</taxon>
        <taxon>Tracheophyta</taxon>
        <taxon>Spermatophyta</taxon>
        <taxon>Magnoliopsida</taxon>
        <taxon>eudicotyledons</taxon>
        <taxon>Gunneridae</taxon>
        <taxon>Pentapetalae</taxon>
        <taxon>rosids</taxon>
        <taxon>fabids</taxon>
        <taxon>Fabales</taxon>
        <taxon>Fabaceae</taxon>
        <taxon>Papilionoideae</taxon>
        <taxon>50 kb inversion clade</taxon>
        <taxon>dalbergioids sensu lato</taxon>
        <taxon>Dalbergieae</taxon>
        <taxon>Pterocarpus clade</taxon>
        <taxon>Arachis</taxon>
    </lineage>
</organism>
<proteinExistence type="predicted"/>
<evidence type="ECO:0000313" key="3">
    <source>
        <dbReference type="Proteomes" id="UP000289738"/>
    </source>
</evidence>
<gene>
    <name evidence="2" type="ORF">Ahy_A04g017624</name>
</gene>
<reference evidence="2 3" key="1">
    <citation type="submission" date="2019-01" db="EMBL/GenBank/DDBJ databases">
        <title>Sequencing of cultivated peanut Arachis hypogaea provides insights into genome evolution and oil improvement.</title>
        <authorList>
            <person name="Chen X."/>
        </authorList>
    </citation>
    <scope>NUCLEOTIDE SEQUENCE [LARGE SCALE GENOMIC DNA]</scope>
    <source>
        <strain evidence="3">cv. Fuhuasheng</strain>
        <tissue evidence="2">Leaves</tissue>
    </source>
</reference>
<dbReference type="EMBL" id="SDMP01000004">
    <property type="protein sequence ID" value="RYR60574.1"/>
    <property type="molecule type" value="Genomic_DNA"/>
</dbReference>
<name>A0A445DBL5_ARAHY</name>
<evidence type="ECO:0000256" key="1">
    <source>
        <dbReference type="SAM" id="MobiDB-lite"/>
    </source>
</evidence>
<comment type="caution">
    <text evidence="2">The sequence shown here is derived from an EMBL/GenBank/DDBJ whole genome shotgun (WGS) entry which is preliminary data.</text>
</comment>
<accession>A0A445DBL5</accession>
<feature type="region of interest" description="Disordered" evidence="1">
    <location>
        <begin position="1"/>
        <end position="26"/>
    </location>
</feature>
<keyword evidence="3" id="KW-1185">Reference proteome</keyword>
<dbReference type="AlphaFoldDB" id="A0A445DBL5"/>
<dbReference type="Proteomes" id="UP000289738">
    <property type="component" value="Chromosome A04"/>
</dbReference>
<evidence type="ECO:0000313" key="2">
    <source>
        <dbReference type="EMBL" id="RYR60574.1"/>
    </source>
</evidence>
<protein>
    <submittedName>
        <fullName evidence="2">Uncharacterized protein</fullName>
    </submittedName>
</protein>